<gene>
    <name evidence="1" type="ORF">SAMN05444388_10758</name>
</gene>
<evidence type="ECO:0000313" key="1">
    <source>
        <dbReference type="EMBL" id="SHH14207.1"/>
    </source>
</evidence>
<dbReference type="AlphaFoldDB" id="A0A1M5QJ93"/>
<name>A0A1M5QJ93_FLAJO</name>
<organism evidence="1 2">
    <name type="scientific">Flavobacterium johnsoniae</name>
    <name type="common">Cytophaga johnsonae</name>
    <dbReference type="NCBI Taxonomy" id="986"/>
    <lineage>
        <taxon>Bacteria</taxon>
        <taxon>Pseudomonadati</taxon>
        <taxon>Bacteroidota</taxon>
        <taxon>Flavobacteriia</taxon>
        <taxon>Flavobacteriales</taxon>
        <taxon>Flavobacteriaceae</taxon>
        <taxon>Flavobacterium</taxon>
    </lineage>
</organism>
<protein>
    <submittedName>
        <fullName evidence="1">Uncharacterized protein</fullName>
    </submittedName>
</protein>
<dbReference type="EMBL" id="FQWH01000007">
    <property type="protein sequence ID" value="SHH14207.1"/>
    <property type="molecule type" value="Genomic_DNA"/>
</dbReference>
<sequence>MKKIACIALLALLFTNCKQSNNEESKPIEKPADTIAVVKTEKIEKNTEPKEDCKDIEVEMGDGRECILQDTDLDKVYQNIIKNKEVEESNYFLSTIPNENKSVEINQNGLISIDYQITKDKVAISMNYEGGVTEVTLEKINNTVKRSIYHYAD</sequence>
<dbReference type="RefSeq" id="WP_073410021.1">
    <property type="nucleotide sequence ID" value="NZ_FQWH01000007.1"/>
</dbReference>
<reference evidence="1 2" key="1">
    <citation type="submission" date="2016-11" db="EMBL/GenBank/DDBJ databases">
        <authorList>
            <person name="Jaros S."/>
            <person name="Januszkiewicz K."/>
            <person name="Wedrychowicz H."/>
        </authorList>
    </citation>
    <scope>NUCLEOTIDE SEQUENCE [LARGE SCALE GENOMIC DNA]</scope>
    <source>
        <strain evidence="1 2">DSM 6792</strain>
    </source>
</reference>
<accession>A0A1M5QJ93</accession>
<dbReference type="Proteomes" id="UP000184112">
    <property type="component" value="Unassembled WGS sequence"/>
</dbReference>
<evidence type="ECO:0000313" key="2">
    <source>
        <dbReference type="Proteomes" id="UP000184112"/>
    </source>
</evidence>
<proteinExistence type="predicted"/>